<evidence type="ECO:0008006" key="2">
    <source>
        <dbReference type="Google" id="ProtNLM"/>
    </source>
</evidence>
<gene>
    <name evidence="1" type="ORF">AVDCRST_MAG13-3084</name>
</gene>
<protein>
    <recommendedName>
        <fullName evidence="2">Two-component sensor histidine kinase</fullName>
    </recommendedName>
</protein>
<dbReference type="AlphaFoldDB" id="A0A6J4T889"/>
<reference evidence="1" key="1">
    <citation type="submission" date="2020-02" db="EMBL/GenBank/DDBJ databases">
        <authorList>
            <person name="Meier V. D."/>
        </authorList>
    </citation>
    <scope>NUCLEOTIDE SEQUENCE</scope>
    <source>
        <strain evidence="1">AVDCRST_MAG13</strain>
    </source>
</reference>
<organism evidence="1">
    <name type="scientific">uncultured Solirubrobacteraceae bacterium</name>
    <dbReference type="NCBI Taxonomy" id="1162706"/>
    <lineage>
        <taxon>Bacteria</taxon>
        <taxon>Bacillati</taxon>
        <taxon>Actinomycetota</taxon>
        <taxon>Thermoleophilia</taxon>
        <taxon>Solirubrobacterales</taxon>
        <taxon>Solirubrobacteraceae</taxon>
        <taxon>environmental samples</taxon>
    </lineage>
</organism>
<name>A0A6J4T889_9ACTN</name>
<accession>A0A6J4T889</accession>
<feature type="non-terminal residue" evidence="1">
    <location>
        <position position="1"/>
    </location>
</feature>
<dbReference type="EMBL" id="CADCVO010000501">
    <property type="protein sequence ID" value="CAA9516360.1"/>
    <property type="molecule type" value="Genomic_DNA"/>
</dbReference>
<evidence type="ECO:0000313" key="1">
    <source>
        <dbReference type="EMBL" id="CAA9516360.1"/>
    </source>
</evidence>
<sequence length="29" mass="2879">GSVAAGPRDGGGWRVHARLPLPVAGRVVA</sequence>
<proteinExistence type="predicted"/>